<dbReference type="InterPro" id="IPR055015">
    <property type="entry name" value="GCX_COOH"/>
</dbReference>
<comment type="caution">
    <text evidence="1">The sequence shown here is derived from an EMBL/GenBank/DDBJ whole genome shotgun (WGS) entry which is preliminary data.</text>
</comment>
<sequence>MKKLLLFFGIVLAKIGWGQSITASGFENPPPTFLNPNGLYTKGSVVNGKNSYSRSIGYNANGCNCSGIMYIEWNATNLRWQFRFNASQSLCNFCPFASGTYFTNTADIGMSPPCTGWSSGSSLTGDCNSINPPDPPVISSSATAVCAGTSVNLTATGCSNTVNWSDGGIGATRNNVIFNASLTLTATCNNGLTSGNSNSISITVNPKPNLIITNPAAVSPPNTVDITLSTLTAGSTLNGATLSYHSDAAGNVTLTNPPPSAINISGTYYIKALTTTGCADIKPVLVVINDCGTPVVLQSPIDDYSSGTTLKKTNETILANNKITGNANVVYRSNKSVTLDPGSLGNPGFKAEAGVVFKAEIGGCN</sequence>
<dbReference type="NCBIfam" id="NF045639">
    <property type="entry name" value="GCX_COOH"/>
    <property type="match status" value="1"/>
</dbReference>
<dbReference type="AlphaFoldDB" id="A0AAE3H9B6"/>
<name>A0AAE3H9B6_9BACT</name>
<dbReference type="EMBL" id="RJUF01000194">
    <property type="protein sequence ID" value="MCP9766050.1"/>
    <property type="molecule type" value="Genomic_DNA"/>
</dbReference>
<keyword evidence="2" id="KW-1185">Reference proteome</keyword>
<dbReference type="RefSeq" id="WP_255039756.1">
    <property type="nucleotide sequence ID" value="NZ_RJUF01000194.1"/>
</dbReference>
<evidence type="ECO:0008006" key="3">
    <source>
        <dbReference type="Google" id="ProtNLM"/>
    </source>
</evidence>
<dbReference type="Proteomes" id="UP001204144">
    <property type="component" value="Unassembled WGS sequence"/>
</dbReference>
<proteinExistence type="predicted"/>
<gene>
    <name evidence="1" type="ORF">EGI31_24190</name>
</gene>
<organism evidence="1 2">
    <name type="scientific">Lacihabitans soyangensis</name>
    <dbReference type="NCBI Taxonomy" id="869394"/>
    <lineage>
        <taxon>Bacteria</taxon>
        <taxon>Pseudomonadati</taxon>
        <taxon>Bacteroidota</taxon>
        <taxon>Cytophagia</taxon>
        <taxon>Cytophagales</taxon>
        <taxon>Leadbetterellaceae</taxon>
        <taxon>Lacihabitans</taxon>
    </lineage>
</organism>
<evidence type="ECO:0000313" key="2">
    <source>
        <dbReference type="Proteomes" id="UP001204144"/>
    </source>
</evidence>
<reference evidence="1 2" key="1">
    <citation type="submission" date="2018-11" db="EMBL/GenBank/DDBJ databases">
        <title>Novel bacteria species description.</title>
        <authorList>
            <person name="Han J.-H."/>
        </authorList>
    </citation>
    <scope>NUCLEOTIDE SEQUENCE [LARGE SCALE GENOMIC DNA]</scope>
    <source>
        <strain evidence="1 2">KCTC23259</strain>
    </source>
</reference>
<accession>A0AAE3H9B6</accession>
<evidence type="ECO:0000313" key="1">
    <source>
        <dbReference type="EMBL" id="MCP9766050.1"/>
    </source>
</evidence>
<protein>
    <recommendedName>
        <fullName evidence="3">Ig-like domain-containing protein</fullName>
    </recommendedName>
</protein>